<dbReference type="Gene3D" id="3.60.15.10">
    <property type="entry name" value="Ribonuclease Z/Hydroxyacylglutathione hydrolase-like"/>
    <property type="match status" value="1"/>
</dbReference>
<dbReference type="EMBL" id="JAHESD010000004">
    <property type="protein sequence ID" value="MBT1702277.1"/>
    <property type="molecule type" value="Genomic_DNA"/>
</dbReference>
<dbReference type="InterPro" id="IPR026360">
    <property type="entry name" value="Xnuc_lig_assoc"/>
</dbReference>
<gene>
    <name evidence="2" type="ORF">KK060_03245</name>
</gene>
<reference evidence="2 3" key="1">
    <citation type="submission" date="2021-05" db="EMBL/GenBank/DDBJ databases">
        <title>A Polyphasic approach of four new species of the genus Ohtaekwangia: Ohtaekwangia histidinii sp. nov., Ohtaekwangia cretensis sp. nov., Ohtaekwangia indiensis sp. nov., Ohtaekwangia reichenbachii sp. nov. from diverse environment.</title>
        <authorList>
            <person name="Octaviana S."/>
        </authorList>
    </citation>
    <scope>NUCLEOTIDE SEQUENCE [LARGE SCALE GENOMIC DNA]</scope>
    <source>
        <strain evidence="2 3">PWU20</strain>
    </source>
</reference>
<comment type="caution">
    <text evidence="2">The sequence shown here is derived from an EMBL/GenBank/DDBJ whole genome shotgun (WGS) entry which is preliminary data.</text>
</comment>
<keyword evidence="2" id="KW-0269">Exonuclease</keyword>
<dbReference type="InterPro" id="IPR050698">
    <property type="entry name" value="MBL"/>
</dbReference>
<dbReference type="NCBIfam" id="TIGR04122">
    <property type="entry name" value="Xnuc_lig_assoc"/>
    <property type="match status" value="1"/>
</dbReference>
<keyword evidence="2" id="KW-0436">Ligase</keyword>
<dbReference type="SUPFAM" id="SSF56281">
    <property type="entry name" value="Metallo-hydrolase/oxidoreductase"/>
    <property type="match status" value="1"/>
</dbReference>
<dbReference type="PANTHER" id="PTHR11203">
    <property type="entry name" value="CLEAVAGE AND POLYADENYLATION SPECIFICITY FACTOR FAMILY MEMBER"/>
    <property type="match status" value="1"/>
</dbReference>
<keyword evidence="2" id="KW-0378">Hydrolase</keyword>
<dbReference type="PANTHER" id="PTHR11203:SF49">
    <property type="entry name" value="BLL1145 PROTEIN"/>
    <property type="match status" value="1"/>
</dbReference>
<protein>
    <submittedName>
        <fullName evidence="2">Ligase-associated DNA damage response exonuclease</fullName>
        <ecNumber evidence="2">3.1.-.-</ecNumber>
    </submittedName>
</protein>
<sequence>MDLLQFTDKGIYCAQAGVYLDPWKPVEKAIISHGHSDHAYFGHKYYLSTSIAMPVIKHRLYLQDNIETLNYGEIININGVNFSFHPAGHIPGSAQIRVEFKGEVWVFSGDYKLQDDGISTPFEPVKCHTFITESTFGLPIYKWKPQQEVFTEINQWWLKNKAEGKASLIAGYTLGKSQRILKNVDPSIGKIFTHGAVDTINEVMRKQGIDLPEAPRITNEVSKDDLKGALIICPPSAVGSPWVRRFLPYSLGIASGWMRLRGTRRRRGADRGFVLSDHVDWDDLNTAIKETGAQRVYVTHGYSELFAQWLNEQGVEAHEVKTKYEGELGEMAETASTENEDGTKNDTTTTQP</sequence>
<dbReference type="Proteomes" id="UP000772618">
    <property type="component" value="Unassembled WGS sequence"/>
</dbReference>
<proteinExistence type="predicted"/>
<dbReference type="RefSeq" id="WP_254152095.1">
    <property type="nucleotide sequence ID" value="NZ_JAHESD010000004.1"/>
</dbReference>
<evidence type="ECO:0000313" key="3">
    <source>
        <dbReference type="Proteomes" id="UP000772618"/>
    </source>
</evidence>
<accession>A0ABS5VNC8</accession>
<dbReference type="InterPro" id="IPR036866">
    <property type="entry name" value="RibonucZ/Hydroxyglut_hydro"/>
</dbReference>
<dbReference type="GO" id="GO:0016874">
    <property type="term" value="F:ligase activity"/>
    <property type="evidence" value="ECO:0007669"/>
    <property type="project" value="UniProtKB-KW"/>
</dbReference>
<dbReference type="EC" id="3.1.-.-" evidence="2"/>
<feature type="region of interest" description="Disordered" evidence="1">
    <location>
        <begin position="328"/>
        <end position="352"/>
    </location>
</feature>
<keyword evidence="2" id="KW-0540">Nuclease</keyword>
<evidence type="ECO:0000313" key="2">
    <source>
        <dbReference type="EMBL" id="MBT1702277.1"/>
    </source>
</evidence>
<evidence type="ECO:0000256" key="1">
    <source>
        <dbReference type="SAM" id="MobiDB-lite"/>
    </source>
</evidence>
<dbReference type="GO" id="GO:0004527">
    <property type="term" value="F:exonuclease activity"/>
    <property type="evidence" value="ECO:0007669"/>
    <property type="project" value="UniProtKB-KW"/>
</dbReference>
<name>A0ABS5VNC8_9BACT</name>
<organism evidence="2 3">
    <name type="scientific">Chryseosolibacter indicus</name>
    <dbReference type="NCBI Taxonomy" id="2782351"/>
    <lineage>
        <taxon>Bacteria</taxon>
        <taxon>Pseudomonadati</taxon>
        <taxon>Bacteroidota</taxon>
        <taxon>Cytophagia</taxon>
        <taxon>Cytophagales</taxon>
        <taxon>Chryseotaleaceae</taxon>
        <taxon>Chryseosolibacter</taxon>
    </lineage>
</organism>
<keyword evidence="3" id="KW-1185">Reference proteome</keyword>